<accession>A0A0W0FQU5</accession>
<name>A0A0W0FQU5_MONRR</name>
<dbReference type="AlphaFoldDB" id="A0A0W0FQU5"/>
<protein>
    <submittedName>
        <fullName evidence="2">Uncharacterized protein</fullName>
    </submittedName>
</protein>
<dbReference type="Proteomes" id="UP000054988">
    <property type="component" value="Unassembled WGS sequence"/>
</dbReference>
<reference evidence="2 3" key="1">
    <citation type="submission" date="2015-12" db="EMBL/GenBank/DDBJ databases">
        <title>Draft genome sequence of Moniliophthora roreri, the causal agent of frosty pod rot of cacao.</title>
        <authorList>
            <person name="Aime M.C."/>
            <person name="Diaz-Valderrama J.R."/>
            <person name="Kijpornyongpan T."/>
            <person name="Phillips-Mora W."/>
        </authorList>
    </citation>
    <scope>NUCLEOTIDE SEQUENCE [LARGE SCALE GENOMIC DNA]</scope>
    <source>
        <strain evidence="2 3">MCA 2952</strain>
    </source>
</reference>
<comment type="caution">
    <text evidence="2">The sequence shown here is derived from an EMBL/GenBank/DDBJ whole genome shotgun (WGS) entry which is preliminary data.</text>
</comment>
<evidence type="ECO:0000313" key="2">
    <source>
        <dbReference type="EMBL" id="KTB38626.1"/>
    </source>
</evidence>
<proteinExistence type="predicted"/>
<organism evidence="2 3">
    <name type="scientific">Moniliophthora roreri</name>
    <name type="common">Frosty pod rot fungus</name>
    <name type="synonym">Monilia roreri</name>
    <dbReference type="NCBI Taxonomy" id="221103"/>
    <lineage>
        <taxon>Eukaryota</taxon>
        <taxon>Fungi</taxon>
        <taxon>Dikarya</taxon>
        <taxon>Basidiomycota</taxon>
        <taxon>Agaricomycotina</taxon>
        <taxon>Agaricomycetes</taxon>
        <taxon>Agaricomycetidae</taxon>
        <taxon>Agaricales</taxon>
        <taxon>Marasmiineae</taxon>
        <taxon>Marasmiaceae</taxon>
        <taxon>Moniliophthora</taxon>
    </lineage>
</organism>
<feature type="region of interest" description="Disordered" evidence="1">
    <location>
        <begin position="67"/>
        <end position="105"/>
    </location>
</feature>
<gene>
    <name evidence="2" type="ORF">WG66_8804</name>
</gene>
<dbReference type="EMBL" id="LATX01001743">
    <property type="protein sequence ID" value="KTB38626.1"/>
    <property type="molecule type" value="Genomic_DNA"/>
</dbReference>
<sequence>MECIQADLTLETCLEYDKQLFQVIRNALVADPNMPNITNKQEAIQFLVDTWTTDNADHHARWQEQLEADRAVEEQRRRQEEDDRWSRLEEERKKEEEVRKEKEKS</sequence>
<evidence type="ECO:0000313" key="3">
    <source>
        <dbReference type="Proteomes" id="UP000054988"/>
    </source>
</evidence>
<evidence type="ECO:0000256" key="1">
    <source>
        <dbReference type="SAM" id="MobiDB-lite"/>
    </source>
</evidence>